<dbReference type="GO" id="GO:0005634">
    <property type="term" value="C:nucleus"/>
    <property type="evidence" value="ECO:0007669"/>
    <property type="project" value="UniProtKB-SubCell"/>
</dbReference>
<keyword evidence="10" id="KW-0411">Iron-sulfur</keyword>
<comment type="cofactor">
    <cofactor evidence="1">
        <name>[4Fe-4S] cluster</name>
        <dbReference type="ChEBI" id="CHEBI:49883"/>
    </cofactor>
</comment>
<dbReference type="PANTHER" id="PTHR11472">
    <property type="entry name" value="DNA REPAIR DEAD HELICASE RAD3/XP-D SUBFAMILY MEMBER"/>
    <property type="match status" value="1"/>
</dbReference>
<evidence type="ECO:0000313" key="15">
    <source>
        <dbReference type="Proteomes" id="UP001497525"/>
    </source>
</evidence>
<evidence type="ECO:0000259" key="13">
    <source>
        <dbReference type="PROSITE" id="PS51193"/>
    </source>
</evidence>
<keyword evidence="5" id="KW-0547">Nucleotide-binding</keyword>
<sequence>MNEFEEDVEGDALLSKLSVDFLDVIDQTRKKHELNAEADLFTSKLSIPDTFPDFPYSSPYPQQIALMKAVYSAVENGNSGLFESPTGTGKSLSLLTASLRWLLDRNTLDLAHLGHLKGQVSELNISMKKDEVDWISAYERNRTSKRLLDSQIENLVHMESSLELIEVLKSSFTDQTRQLVNACCEKLGVRSTEGETSLALKRVDMNEPHVPEEDDELFCVDTDVPVGPEECGELADTSPCENTHQFHQIIYCSRTHSQLAQLLGELAKSPSLSSRITTLQLSSRQTLCTYHPVYNLPTSEHINEACLDLVRSKKGCPVRCASVIKRLSNYLLSGGSASKIASAVRDNRLSAIFDKRYSSGFENKPRNLLAARIGCPYYAVRQGLPLAQLVLVPYATLLQPATRAASGLCLKNAVVIIDEAHNLLEATTSAMSVLLTLRDVRLVLQTLRAYLSNYRARFSAISSLRLRQLIYFVQHLLGLLGKPPSRSENSRVLSVGELLTEAGVDNVSIHLLSDYLDQKKFVMKIAGFARWIAEKGIPSSCQQESFVNTTPVGMDALLHGMKRRKEEKPLREDVKNPLQEKNEKKELIDAACGSKNAEDLRAAGASLFRFHAFVRALVTSEEDTRIVVTSAKLTNKDAIKEDLTSEPFPIESKVPSLYLTVLNPGRYLQDLVKESRCVLLAGGTMKPFDELIDQVFVPAGKSRQDIVTFSCNHVIDPKRQLAVFPVCNTAEGTPLDFTFQQRSQPSVMEACGEVVFNVCLSTPAGVVVFLPSYEYQSTICSHWEKTGMMDKLARVKRVFREPKSAVTLKQVMEAYSRAASDKRTGALLICVIGGKLSEGINFSDDLARSVIIVGMPYANPHCPLLREKMAYLDRHFRKPGEAPAPGREYYEGMCMRSINQAIGRAIRNANDYAAVFLVDRRFGRPSVQQKLPSWVLEGIQRKPDAEPHHMSISEAVKLATAFFTNLRQQQP</sequence>
<dbReference type="GO" id="GO:0003677">
    <property type="term" value="F:DNA binding"/>
    <property type="evidence" value="ECO:0007669"/>
    <property type="project" value="InterPro"/>
</dbReference>
<comment type="caution">
    <text evidence="14">The sequence shown here is derived from an EMBL/GenBank/DDBJ whole genome shotgun (WGS) entry which is preliminary data.</text>
</comment>
<keyword evidence="4" id="KW-0479">Metal-binding</keyword>
<dbReference type="Pfam" id="PF06733">
    <property type="entry name" value="DEAD_2"/>
    <property type="match status" value="1"/>
</dbReference>
<dbReference type="GO" id="GO:0034085">
    <property type="term" value="P:establishment of sister chromatid cohesion"/>
    <property type="evidence" value="ECO:0007669"/>
    <property type="project" value="TreeGrafter"/>
</dbReference>
<keyword evidence="8" id="KW-0067">ATP-binding</keyword>
<accession>A0AAV2TF63</accession>
<dbReference type="CDD" id="cd18788">
    <property type="entry name" value="SF2_C_XPD"/>
    <property type="match status" value="1"/>
</dbReference>
<evidence type="ECO:0000256" key="1">
    <source>
        <dbReference type="ARBA" id="ARBA00001966"/>
    </source>
</evidence>
<dbReference type="GO" id="GO:0051536">
    <property type="term" value="F:iron-sulfur cluster binding"/>
    <property type="evidence" value="ECO:0007669"/>
    <property type="project" value="UniProtKB-KW"/>
</dbReference>
<dbReference type="PROSITE" id="PS51193">
    <property type="entry name" value="HELICASE_ATP_BIND_2"/>
    <property type="match status" value="1"/>
</dbReference>
<dbReference type="EMBL" id="CAXLJL010000157">
    <property type="protein sequence ID" value="CAL5133858.1"/>
    <property type="molecule type" value="Genomic_DNA"/>
</dbReference>
<dbReference type="Proteomes" id="UP001497525">
    <property type="component" value="Unassembled WGS sequence"/>
</dbReference>
<evidence type="ECO:0000256" key="12">
    <source>
        <dbReference type="ARBA" id="ARBA00023242"/>
    </source>
</evidence>
<proteinExistence type="inferred from homology"/>
<keyword evidence="6" id="KW-0378">Hydrolase</keyword>
<dbReference type="PANTHER" id="PTHR11472:SF41">
    <property type="entry name" value="ATP-DEPENDENT DNA HELICASE DDX11-RELATED"/>
    <property type="match status" value="1"/>
</dbReference>
<evidence type="ECO:0000256" key="11">
    <source>
        <dbReference type="ARBA" id="ARBA00023235"/>
    </source>
</evidence>
<keyword evidence="11" id="KW-0413">Isomerase</keyword>
<dbReference type="InterPro" id="IPR014013">
    <property type="entry name" value="Helic_SF1/SF2_ATP-bd_DinG/Rad3"/>
</dbReference>
<dbReference type="PROSITE" id="PS00690">
    <property type="entry name" value="DEAH_ATP_HELICASE"/>
    <property type="match status" value="1"/>
</dbReference>
<dbReference type="SMART" id="SM00488">
    <property type="entry name" value="DEXDc2"/>
    <property type="match status" value="1"/>
</dbReference>
<dbReference type="SMART" id="SM00491">
    <property type="entry name" value="HELICc2"/>
    <property type="match status" value="1"/>
</dbReference>
<evidence type="ECO:0000256" key="4">
    <source>
        <dbReference type="ARBA" id="ARBA00022723"/>
    </source>
</evidence>
<evidence type="ECO:0000256" key="8">
    <source>
        <dbReference type="ARBA" id="ARBA00022840"/>
    </source>
</evidence>
<evidence type="ECO:0000256" key="3">
    <source>
        <dbReference type="ARBA" id="ARBA00008435"/>
    </source>
</evidence>
<dbReference type="GO" id="GO:0006974">
    <property type="term" value="P:DNA damage response"/>
    <property type="evidence" value="ECO:0007669"/>
    <property type="project" value="UniProtKB-ARBA"/>
</dbReference>
<dbReference type="InterPro" id="IPR010614">
    <property type="entry name" value="RAD3-like_helicase_DEAD"/>
</dbReference>
<feature type="domain" description="Helicase ATP-binding" evidence="13">
    <location>
        <begin position="49"/>
        <end position="468"/>
    </location>
</feature>
<dbReference type="SUPFAM" id="SSF52540">
    <property type="entry name" value="P-loop containing nucleoside triphosphate hydrolases"/>
    <property type="match status" value="1"/>
</dbReference>
<dbReference type="InterPro" id="IPR013020">
    <property type="entry name" value="Rad3/Chl1-like"/>
</dbReference>
<dbReference type="GO" id="GO:0016818">
    <property type="term" value="F:hydrolase activity, acting on acid anhydrides, in phosphorus-containing anhydrides"/>
    <property type="evidence" value="ECO:0007669"/>
    <property type="project" value="InterPro"/>
</dbReference>
<dbReference type="Pfam" id="PF13307">
    <property type="entry name" value="Helicase_C_2"/>
    <property type="match status" value="1"/>
</dbReference>
<dbReference type="AlphaFoldDB" id="A0AAV2TF63"/>
<keyword evidence="9" id="KW-0408">Iron</keyword>
<dbReference type="GO" id="GO:0046872">
    <property type="term" value="F:metal ion binding"/>
    <property type="evidence" value="ECO:0007669"/>
    <property type="project" value="UniProtKB-KW"/>
</dbReference>
<dbReference type="GO" id="GO:0003678">
    <property type="term" value="F:DNA helicase activity"/>
    <property type="evidence" value="ECO:0007669"/>
    <property type="project" value="InterPro"/>
</dbReference>
<reference evidence="14" key="1">
    <citation type="submission" date="2024-06" db="EMBL/GenBank/DDBJ databases">
        <authorList>
            <person name="Liu X."/>
            <person name="Lenzi L."/>
            <person name="Haldenby T S."/>
            <person name="Uol C."/>
        </authorList>
    </citation>
    <scope>NUCLEOTIDE SEQUENCE</scope>
</reference>
<protein>
    <recommendedName>
        <fullName evidence="13">Helicase ATP-binding domain-containing protein</fullName>
    </recommendedName>
</protein>
<comment type="subcellular location">
    <subcellularLocation>
        <location evidence="2">Nucleus</location>
    </subcellularLocation>
</comment>
<dbReference type="InterPro" id="IPR045028">
    <property type="entry name" value="DinG/Rad3-like"/>
</dbReference>
<comment type="similarity">
    <text evidence="3">Belongs to the DEAD box helicase family. DEAH subfamily. DDX11/CHL1 sub-subfamily.</text>
</comment>
<evidence type="ECO:0000256" key="9">
    <source>
        <dbReference type="ARBA" id="ARBA00023004"/>
    </source>
</evidence>
<dbReference type="InterPro" id="IPR006554">
    <property type="entry name" value="Helicase-like_DEXD_c2"/>
</dbReference>
<evidence type="ECO:0000313" key="14">
    <source>
        <dbReference type="EMBL" id="CAL5133858.1"/>
    </source>
</evidence>
<dbReference type="NCBIfam" id="TIGR00604">
    <property type="entry name" value="rad3"/>
    <property type="match status" value="1"/>
</dbReference>
<dbReference type="Gene3D" id="3.40.50.300">
    <property type="entry name" value="P-loop containing nucleotide triphosphate hydrolases"/>
    <property type="match status" value="3"/>
</dbReference>
<evidence type="ECO:0000256" key="7">
    <source>
        <dbReference type="ARBA" id="ARBA00022806"/>
    </source>
</evidence>
<evidence type="ECO:0000256" key="6">
    <source>
        <dbReference type="ARBA" id="ARBA00022801"/>
    </source>
</evidence>
<evidence type="ECO:0000256" key="10">
    <source>
        <dbReference type="ARBA" id="ARBA00023014"/>
    </source>
</evidence>
<dbReference type="InterPro" id="IPR002464">
    <property type="entry name" value="DNA/RNA_helicase_DEAH_CS"/>
</dbReference>
<dbReference type="GO" id="GO:0006139">
    <property type="term" value="P:nucleobase-containing compound metabolic process"/>
    <property type="evidence" value="ECO:0007669"/>
    <property type="project" value="InterPro"/>
</dbReference>
<gene>
    <name evidence="14" type="ORF">CDAUBV1_LOCUS7086</name>
</gene>
<keyword evidence="7" id="KW-0347">Helicase</keyword>
<organism evidence="14 15">
    <name type="scientific">Calicophoron daubneyi</name>
    <name type="common">Rumen fluke</name>
    <name type="synonym">Paramphistomum daubneyi</name>
    <dbReference type="NCBI Taxonomy" id="300641"/>
    <lineage>
        <taxon>Eukaryota</taxon>
        <taxon>Metazoa</taxon>
        <taxon>Spiralia</taxon>
        <taxon>Lophotrochozoa</taxon>
        <taxon>Platyhelminthes</taxon>
        <taxon>Trematoda</taxon>
        <taxon>Digenea</taxon>
        <taxon>Plagiorchiida</taxon>
        <taxon>Pronocephalata</taxon>
        <taxon>Paramphistomoidea</taxon>
        <taxon>Paramphistomidae</taxon>
        <taxon>Calicophoron</taxon>
    </lineage>
</organism>
<name>A0AAV2TF63_CALDB</name>
<keyword evidence="12" id="KW-0539">Nucleus</keyword>
<dbReference type="GO" id="GO:0005524">
    <property type="term" value="F:ATP binding"/>
    <property type="evidence" value="ECO:0007669"/>
    <property type="project" value="UniProtKB-KW"/>
</dbReference>
<evidence type="ECO:0000256" key="5">
    <source>
        <dbReference type="ARBA" id="ARBA00022741"/>
    </source>
</evidence>
<dbReference type="InterPro" id="IPR006555">
    <property type="entry name" value="ATP-dep_Helicase_C"/>
</dbReference>
<evidence type="ECO:0000256" key="2">
    <source>
        <dbReference type="ARBA" id="ARBA00004123"/>
    </source>
</evidence>
<dbReference type="InterPro" id="IPR027417">
    <property type="entry name" value="P-loop_NTPase"/>
</dbReference>